<accession>A0A2A2TJM5</accession>
<keyword evidence="6" id="KW-0175">Coiled coil</keyword>
<reference evidence="10 11" key="1">
    <citation type="submission" date="2017-08" db="EMBL/GenBank/DDBJ databases">
        <title>Draft genome sequence of filamentous cyanobacterium Calothrix elsteri CCALA 953.</title>
        <authorList>
            <person name="Gagunashvili A.N."/>
            <person name="Elster J."/>
            <person name="Andresson O.S."/>
        </authorList>
    </citation>
    <scope>NUCLEOTIDE SEQUENCE [LARGE SCALE GENOMIC DNA]</scope>
    <source>
        <strain evidence="10 11">CCALA 953</strain>
    </source>
</reference>
<evidence type="ECO:0000259" key="9">
    <source>
        <dbReference type="Pfam" id="PF26002"/>
    </source>
</evidence>
<dbReference type="EMBL" id="NTFS01000095">
    <property type="protein sequence ID" value="PAX55879.1"/>
    <property type="molecule type" value="Genomic_DNA"/>
</dbReference>
<proteinExistence type="inferred from homology"/>
<dbReference type="PANTHER" id="PTHR30386">
    <property type="entry name" value="MEMBRANE FUSION SUBUNIT OF EMRAB-TOLC MULTIDRUG EFFLUX PUMP"/>
    <property type="match status" value="1"/>
</dbReference>
<feature type="region of interest" description="Disordered" evidence="7">
    <location>
        <begin position="1"/>
        <end position="22"/>
    </location>
</feature>
<dbReference type="Proteomes" id="UP000218238">
    <property type="component" value="Unassembled WGS sequence"/>
</dbReference>
<dbReference type="RefSeq" id="WP_095721724.1">
    <property type="nucleotide sequence ID" value="NZ_NTFS01000095.1"/>
</dbReference>
<dbReference type="GO" id="GO:0016020">
    <property type="term" value="C:membrane"/>
    <property type="evidence" value="ECO:0007669"/>
    <property type="project" value="UniProtKB-SubCell"/>
</dbReference>
<feature type="domain" description="AprE-like beta-barrel" evidence="9">
    <location>
        <begin position="404"/>
        <end position="493"/>
    </location>
</feature>
<keyword evidence="11" id="KW-1185">Reference proteome</keyword>
<evidence type="ECO:0000313" key="11">
    <source>
        <dbReference type="Proteomes" id="UP000218238"/>
    </source>
</evidence>
<dbReference type="InterPro" id="IPR058982">
    <property type="entry name" value="Beta-barrel_AprE"/>
</dbReference>
<dbReference type="OrthoDB" id="9775513at2"/>
<dbReference type="SUPFAM" id="SSF111369">
    <property type="entry name" value="HlyD-like secretion proteins"/>
    <property type="match status" value="1"/>
</dbReference>
<gene>
    <name evidence="10" type="ORF">CK510_10890</name>
</gene>
<comment type="similarity">
    <text evidence="2">Belongs to the membrane fusion protein (MFP) (TC 8.A.1) family.</text>
</comment>
<dbReference type="PRINTS" id="PR01490">
    <property type="entry name" value="RTXTOXIND"/>
</dbReference>
<dbReference type="Gene3D" id="2.40.30.170">
    <property type="match status" value="1"/>
</dbReference>
<evidence type="ECO:0000256" key="5">
    <source>
        <dbReference type="ARBA" id="ARBA00023136"/>
    </source>
</evidence>
<keyword evidence="5 8" id="KW-0472">Membrane</keyword>
<dbReference type="Pfam" id="PF26002">
    <property type="entry name" value="Beta-barrel_AprE"/>
    <property type="match status" value="1"/>
</dbReference>
<dbReference type="InterPro" id="IPR050739">
    <property type="entry name" value="MFP"/>
</dbReference>
<evidence type="ECO:0000256" key="6">
    <source>
        <dbReference type="SAM" id="Coils"/>
    </source>
</evidence>
<evidence type="ECO:0000256" key="3">
    <source>
        <dbReference type="ARBA" id="ARBA00022692"/>
    </source>
</evidence>
<evidence type="ECO:0000256" key="7">
    <source>
        <dbReference type="SAM" id="MobiDB-lite"/>
    </source>
</evidence>
<comment type="subcellular location">
    <subcellularLocation>
        <location evidence="1">Membrane</location>
        <topology evidence="1">Single-pass membrane protein</topology>
    </subcellularLocation>
</comment>
<keyword evidence="4 8" id="KW-1133">Transmembrane helix</keyword>
<evidence type="ECO:0000313" key="10">
    <source>
        <dbReference type="EMBL" id="PAX55879.1"/>
    </source>
</evidence>
<feature type="coiled-coil region" evidence="6">
    <location>
        <begin position="133"/>
        <end position="203"/>
    </location>
</feature>
<comment type="caution">
    <text evidence="10">The sequence shown here is derived from an EMBL/GenBank/DDBJ whole genome shotgun (WGS) entry which is preliminary data.</text>
</comment>
<feature type="transmembrane region" description="Helical" evidence="8">
    <location>
        <begin position="63"/>
        <end position="81"/>
    </location>
</feature>
<organism evidence="10 11">
    <name type="scientific">Brunnivagina elsteri CCALA 953</name>
    <dbReference type="NCBI Taxonomy" id="987040"/>
    <lineage>
        <taxon>Bacteria</taxon>
        <taxon>Bacillati</taxon>
        <taxon>Cyanobacteriota</taxon>
        <taxon>Cyanophyceae</taxon>
        <taxon>Nostocales</taxon>
        <taxon>Calotrichaceae</taxon>
        <taxon>Brunnivagina</taxon>
    </lineage>
</organism>
<dbReference type="AlphaFoldDB" id="A0A2A2TJM5"/>
<name>A0A2A2TJM5_9CYAN</name>
<dbReference type="Gene3D" id="2.40.50.100">
    <property type="match status" value="1"/>
</dbReference>
<evidence type="ECO:0000256" key="1">
    <source>
        <dbReference type="ARBA" id="ARBA00004167"/>
    </source>
</evidence>
<evidence type="ECO:0000256" key="8">
    <source>
        <dbReference type="SAM" id="Phobius"/>
    </source>
</evidence>
<sequence>MPITQEQYDATKHQLSSDRTQPYHQASVAKEIQQPLERVESEQDLFPGTEELLDALPKVWTRGLLYTLLGFLLLALPWSVYAKIDETGSARGRIEPKGATQKLDTEVGGTVTAVKVKEGDVVKSGQVLLEFDAEILRSHIQEARAKLIGLKNQRGQLEILKNQLQVTINVQQQQNQSQELEKLAKVSQAKQDLEARKNSYNLEKLEKQALLTQVQQQIGVSQTDEQSAQSRLGIDTKQVERFNSLVADGAVSLMQIDQLRKEEQESKRLYAKAQTDVKQAHLRLTEAANRYQANMNKLESDIKQANLRLQEEENSYQSLVKNGKLAILKNEQQLKDLQAQLTANQSEIAQTTSQIQSLMLQIQQRVVTSPIDGVIFELPVSKSGAVLQPGQRVAQIAPKDVGFVLNAQMPSQDSGFLKVGMPVKIKFDAYPFQEHGIIPGKVTRISPNSKTNKTPQGEIDTFDLEITLEQQYIQNGDKPIPIRAGQTANAEVIVRQRRVIDFAIEPFQKLRKGGLEM</sequence>
<evidence type="ECO:0000256" key="2">
    <source>
        <dbReference type="ARBA" id="ARBA00009477"/>
    </source>
</evidence>
<feature type="coiled-coil region" evidence="6">
    <location>
        <begin position="256"/>
        <end position="354"/>
    </location>
</feature>
<keyword evidence="3 8" id="KW-0812">Transmembrane</keyword>
<evidence type="ECO:0000256" key="4">
    <source>
        <dbReference type="ARBA" id="ARBA00022989"/>
    </source>
</evidence>
<dbReference type="PANTHER" id="PTHR30386:SF26">
    <property type="entry name" value="TRANSPORT PROTEIN COMB"/>
    <property type="match status" value="1"/>
</dbReference>
<protein>
    <submittedName>
        <fullName evidence="10">HlyD family secretion protein</fullName>
    </submittedName>
</protein>